<reference evidence="2 3" key="1">
    <citation type="journal article" date="2018" name="Nat. Ecol. Evol.">
        <title>Pezizomycetes genomes reveal the molecular basis of ectomycorrhizal truffle lifestyle.</title>
        <authorList>
            <person name="Murat C."/>
            <person name="Payen T."/>
            <person name="Noel B."/>
            <person name="Kuo A."/>
            <person name="Morin E."/>
            <person name="Chen J."/>
            <person name="Kohler A."/>
            <person name="Krizsan K."/>
            <person name="Balestrini R."/>
            <person name="Da Silva C."/>
            <person name="Montanini B."/>
            <person name="Hainaut M."/>
            <person name="Levati E."/>
            <person name="Barry K.W."/>
            <person name="Belfiori B."/>
            <person name="Cichocki N."/>
            <person name="Clum A."/>
            <person name="Dockter R.B."/>
            <person name="Fauchery L."/>
            <person name="Guy J."/>
            <person name="Iotti M."/>
            <person name="Le Tacon F."/>
            <person name="Lindquist E.A."/>
            <person name="Lipzen A."/>
            <person name="Malagnac F."/>
            <person name="Mello A."/>
            <person name="Molinier V."/>
            <person name="Miyauchi S."/>
            <person name="Poulain J."/>
            <person name="Riccioni C."/>
            <person name="Rubini A."/>
            <person name="Sitrit Y."/>
            <person name="Splivallo R."/>
            <person name="Traeger S."/>
            <person name="Wang M."/>
            <person name="Zifcakova L."/>
            <person name="Wipf D."/>
            <person name="Zambonelli A."/>
            <person name="Paolocci F."/>
            <person name="Nowrousian M."/>
            <person name="Ottonello S."/>
            <person name="Baldrian P."/>
            <person name="Spatafora J.W."/>
            <person name="Henrissat B."/>
            <person name="Nagy L.G."/>
            <person name="Aury J.M."/>
            <person name="Wincker P."/>
            <person name="Grigoriev I.V."/>
            <person name="Bonfante P."/>
            <person name="Martin F.M."/>
        </authorList>
    </citation>
    <scope>NUCLEOTIDE SEQUENCE [LARGE SCALE GENOMIC DNA]</scope>
    <source>
        <strain evidence="2 3">ATCC MYA-4762</strain>
    </source>
</reference>
<dbReference type="Proteomes" id="UP000267821">
    <property type="component" value="Unassembled WGS sequence"/>
</dbReference>
<feature type="compositionally biased region" description="Basic residues" evidence="1">
    <location>
        <begin position="23"/>
        <end position="33"/>
    </location>
</feature>
<organism evidence="2 3">
    <name type="scientific">Terfezia boudieri ATCC MYA-4762</name>
    <dbReference type="NCBI Taxonomy" id="1051890"/>
    <lineage>
        <taxon>Eukaryota</taxon>
        <taxon>Fungi</taxon>
        <taxon>Dikarya</taxon>
        <taxon>Ascomycota</taxon>
        <taxon>Pezizomycotina</taxon>
        <taxon>Pezizomycetes</taxon>
        <taxon>Pezizales</taxon>
        <taxon>Pezizaceae</taxon>
        <taxon>Terfezia</taxon>
    </lineage>
</organism>
<accession>A0A3N4L9W9</accession>
<sequence length="205" mass="22238">MDTPTLALTQDTAARGPSNVVGQKKKSRRKRKYKTHIRGLATREQSKSDTACPTAVAELLMALQGCGNYVETLPVPRMGCIEEAVVAMPRVWEQKRPAAGTEAAAPKAPTRSRCVRKHMRKRANKRARKEAAHVLVGLAANTENVAVQLESPGIHKDLGPVLASSTESYTEPVTRQEPASTTSSIPVSVRGRSASGTVRAHHMRR</sequence>
<gene>
    <name evidence="2" type="ORF">L211DRAFT_593258</name>
</gene>
<feature type="compositionally biased region" description="Polar residues" evidence="1">
    <location>
        <begin position="1"/>
        <end position="12"/>
    </location>
</feature>
<feature type="compositionally biased region" description="Polar residues" evidence="1">
    <location>
        <begin position="165"/>
        <end position="186"/>
    </location>
</feature>
<dbReference type="OrthoDB" id="5388964at2759"/>
<evidence type="ECO:0000313" key="2">
    <source>
        <dbReference type="EMBL" id="RPB19694.1"/>
    </source>
</evidence>
<protein>
    <submittedName>
        <fullName evidence="2">Uncharacterized protein</fullName>
    </submittedName>
</protein>
<evidence type="ECO:0000313" key="3">
    <source>
        <dbReference type="Proteomes" id="UP000267821"/>
    </source>
</evidence>
<dbReference type="EMBL" id="ML121585">
    <property type="protein sequence ID" value="RPB19694.1"/>
    <property type="molecule type" value="Genomic_DNA"/>
</dbReference>
<dbReference type="AlphaFoldDB" id="A0A3N4L9W9"/>
<name>A0A3N4L9W9_9PEZI</name>
<feature type="region of interest" description="Disordered" evidence="1">
    <location>
        <begin position="165"/>
        <end position="205"/>
    </location>
</feature>
<proteinExistence type="predicted"/>
<keyword evidence="3" id="KW-1185">Reference proteome</keyword>
<evidence type="ECO:0000256" key="1">
    <source>
        <dbReference type="SAM" id="MobiDB-lite"/>
    </source>
</evidence>
<feature type="region of interest" description="Disordered" evidence="1">
    <location>
        <begin position="1"/>
        <end position="33"/>
    </location>
</feature>
<dbReference type="InParanoid" id="A0A3N4L9W9"/>